<name>A0A9Q0W0E5_9ROSI</name>
<feature type="region of interest" description="Disordered" evidence="1">
    <location>
        <begin position="23"/>
        <end position="60"/>
    </location>
</feature>
<feature type="compositionally biased region" description="Basic and acidic residues" evidence="1">
    <location>
        <begin position="49"/>
        <end position="60"/>
    </location>
</feature>
<evidence type="ECO:0000313" key="3">
    <source>
        <dbReference type="Proteomes" id="UP001151752"/>
    </source>
</evidence>
<comment type="caution">
    <text evidence="2">The sequence shown here is derived from an EMBL/GenBank/DDBJ whole genome shotgun (WGS) entry which is preliminary data.</text>
</comment>
<proteinExistence type="predicted"/>
<dbReference type="AlphaFoldDB" id="A0A9Q0W0E5"/>
<gene>
    <name evidence="2" type="ORF">OIU74_026288</name>
</gene>
<reference evidence="2" key="2">
    <citation type="journal article" date="2023" name="Int. J. Mol. Sci.">
        <title>De Novo Assembly and Annotation of 11 Diverse Shrub Willow (Salix) Genomes Reveals Novel Gene Organization in Sex-Linked Regions.</title>
        <authorList>
            <person name="Hyden B."/>
            <person name="Feng K."/>
            <person name="Yates T.B."/>
            <person name="Jawdy S."/>
            <person name="Cereghino C."/>
            <person name="Smart L.B."/>
            <person name="Muchero W."/>
        </authorList>
    </citation>
    <scope>NUCLEOTIDE SEQUENCE</scope>
    <source>
        <tissue evidence="2">Shoot tip</tissue>
    </source>
</reference>
<dbReference type="PANTHER" id="PTHR33511">
    <property type="entry name" value="OS06G0632400 PROTEIN"/>
    <property type="match status" value="1"/>
</dbReference>
<protein>
    <submittedName>
        <fullName evidence="2">Uncharacterized protein</fullName>
    </submittedName>
</protein>
<sequence length="146" mass="16036">MGGSQQRKCSAFSFCGLFKVRKPRRTGDDASDDDDGMSARKTLPFDDDDKGHPFDSVKPDPLVDSKADAFIAKFHAALIAESEREDPQQAAGKAGRKAVVREGEHTINPAIVTAGLNFEEGVWELGHARRRLKVDRESSSSEFTEL</sequence>
<accession>A0A9Q0W0E5</accession>
<organism evidence="2 3">
    <name type="scientific">Salix koriyanagi</name>
    <dbReference type="NCBI Taxonomy" id="2511006"/>
    <lineage>
        <taxon>Eukaryota</taxon>
        <taxon>Viridiplantae</taxon>
        <taxon>Streptophyta</taxon>
        <taxon>Embryophyta</taxon>
        <taxon>Tracheophyta</taxon>
        <taxon>Spermatophyta</taxon>
        <taxon>Magnoliopsida</taxon>
        <taxon>eudicotyledons</taxon>
        <taxon>Gunneridae</taxon>
        <taxon>Pentapetalae</taxon>
        <taxon>rosids</taxon>
        <taxon>fabids</taxon>
        <taxon>Malpighiales</taxon>
        <taxon>Salicaceae</taxon>
        <taxon>Saliceae</taxon>
        <taxon>Salix</taxon>
    </lineage>
</organism>
<dbReference type="Proteomes" id="UP001151752">
    <property type="component" value="Chromosome 13"/>
</dbReference>
<keyword evidence="3" id="KW-1185">Reference proteome</keyword>
<dbReference type="EMBL" id="JAPFFM010000007">
    <property type="protein sequence ID" value="KAJ6756998.1"/>
    <property type="molecule type" value="Genomic_DNA"/>
</dbReference>
<evidence type="ECO:0000313" key="2">
    <source>
        <dbReference type="EMBL" id="KAJ6756998.1"/>
    </source>
</evidence>
<reference evidence="2" key="1">
    <citation type="submission" date="2022-11" db="EMBL/GenBank/DDBJ databases">
        <authorList>
            <person name="Hyden B.L."/>
            <person name="Feng K."/>
            <person name="Yates T."/>
            <person name="Jawdy S."/>
            <person name="Smart L.B."/>
            <person name="Muchero W."/>
        </authorList>
    </citation>
    <scope>NUCLEOTIDE SEQUENCE</scope>
    <source>
        <tissue evidence="2">Shoot tip</tissue>
    </source>
</reference>
<evidence type="ECO:0000256" key="1">
    <source>
        <dbReference type="SAM" id="MobiDB-lite"/>
    </source>
</evidence>